<keyword evidence="5" id="KW-0479">Metal-binding</keyword>
<dbReference type="GO" id="GO:0004222">
    <property type="term" value="F:metalloendopeptidase activity"/>
    <property type="evidence" value="ECO:0007669"/>
    <property type="project" value="InterPro"/>
</dbReference>
<protein>
    <recommendedName>
        <fullName evidence="2">Ste24 endopeptidase</fullName>
        <ecNumber evidence="2">3.4.24.84</ecNumber>
    </recommendedName>
    <alternativeName>
        <fullName evidence="13">Prenyl protein-specific endoprotease 1</fullName>
    </alternativeName>
</protein>
<feature type="non-terminal residue" evidence="18">
    <location>
        <position position="1"/>
    </location>
</feature>
<keyword evidence="9 15" id="KW-1133">Transmembrane helix</keyword>
<keyword evidence="19" id="KW-1185">Reference proteome</keyword>
<feature type="domain" description="Peptidase M48" evidence="16">
    <location>
        <begin position="55"/>
        <end position="153"/>
    </location>
</feature>
<dbReference type="GO" id="GO:0006508">
    <property type="term" value="P:proteolysis"/>
    <property type="evidence" value="ECO:0007669"/>
    <property type="project" value="UniProtKB-KW"/>
</dbReference>
<evidence type="ECO:0000256" key="5">
    <source>
        <dbReference type="ARBA" id="ARBA00022723"/>
    </source>
</evidence>
<comment type="cofactor">
    <cofactor evidence="14">
        <name>Zn(2+)</name>
        <dbReference type="ChEBI" id="CHEBI:29105"/>
    </cofactor>
    <text evidence="14">Binds 1 zinc ion per subunit.</text>
</comment>
<dbReference type="EC" id="3.4.24.84" evidence="2"/>
<dbReference type="OrthoDB" id="360839at2759"/>
<evidence type="ECO:0000256" key="9">
    <source>
        <dbReference type="ARBA" id="ARBA00022989"/>
    </source>
</evidence>
<keyword evidence="3 14" id="KW-0645">Protease</keyword>
<dbReference type="PANTHER" id="PTHR10120">
    <property type="entry name" value="CAAX PRENYL PROTEASE 1"/>
    <property type="match status" value="1"/>
</dbReference>
<evidence type="ECO:0000259" key="16">
    <source>
        <dbReference type="Pfam" id="PF01435"/>
    </source>
</evidence>
<dbReference type="InterPro" id="IPR032456">
    <property type="entry name" value="Peptidase_M48_N"/>
</dbReference>
<dbReference type="EMBL" id="OC912820">
    <property type="protein sequence ID" value="CAD7651526.1"/>
    <property type="molecule type" value="Genomic_DNA"/>
</dbReference>
<sequence>MQAIISPILSMAIWIVKWGGDYFFIYLWAFCFIITLLLMTVYADYIAPLFDKFTPLPDGELKQQIEKLAQSIDFPLKKLFVVEGSKRSSHSNAYFYGFHKNKRIVLFDTLIEDFHKNEEKKEEAEDKSSGDSAKKEHKKCGCNNDEILAVLAH</sequence>
<proteinExistence type="inferred from homology"/>
<comment type="subcellular location">
    <subcellularLocation>
        <location evidence="1">Endoplasmic reticulum membrane</location>
        <topology evidence="1">Multi-pass membrane protein</topology>
    </subcellularLocation>
</comment>
<evidence type="ECO:0000256" key="14">
    <source>
        <dbReference type="RuleBase" id="RU003983"/>
    </source>
</evidence>
<keyword evidence="8 14" id="KW-0862">Zinc</keyword>
<evidence type="ECO:0000256" key="10">
    <source>
        <dbReference type="ARBA" id="ARBA00023049"/>
    </source>
</evidence>
<evidence type="ECO:0000256" key="15">
    <source>
        <dbReference type="SAM" id="Phobius"/>
    </source>
</evidence>
<keyword evidence="6 14" id="KW-0378">Hydrolase</keyword>
<evidence type="ECO:0000256" key="11">
    <source>
        <dbReference type="ARBA" id="ARBA00023136"/>
    </source>
</evidence>
<keyword evidence="7" id="KW-0256">Endoplasmic reticulum</keyword>
<keyword evidence="4 15" id="KW-0812">Transmembrane</keyword>
<dbReference type="Gene3D" id="3.30.2010.10">
    <property type="entry name" value="Metalloproteases ('zincins'), catalytic domain"/>
    <property type="match status" value="1"/>
</dbReference>
<evidence type="ECO:0000256" key="2">
    <source>
        <dbReference type="ARBA" id="ARBA00012336"/>
    </source>
</evidence>
<dbReference type="Pfam" id="PF16491">
    <property type="entry name" value="Peptidase_M48_N"/>
    <property type="match status" value="1"/>
</dbReference>
<accession>A0A7R9M159</accession>
<feature type="domain" description="CAAX prenyl protease 1 N-terminal" evidence="17">
    <location>
        <begin position="2"/>
        <end position="52"/>
    </location>
</feature>
<evidence type="ECO:0000259" key="17">
    <source>
        <dbReference type="Pfam" id="PF16491"/>
    </source>
</evidence>
<feature type="transmembrane region" description="Helical" evidence="15">
    <location>
        <begin position="23"/>
        <end position="43"/>
    </location>
</feature>
<evidence type="ECO:0000256" key="3">
    <source>
        <dbReference type="ARBA" id="ARBA00022670"/>
    </source>
</evidence>
<keyword evidence="10 14" id="KW-0482">Metalloprotease</keyword>
<comment type="similarity">
    <text evidence="14">Belongs to the peptidase M48 family.</text>
</comment>
<dbReference type="Proteomes" id="UP000759131">
    <property type="component" value="Unassembled WGS sequence"/>
</dbReference>
<organism evidence="18">
    <name type="scientific">Medioppia subpectinata</name>
    <dbReference type="NCBI Taxonomy" id="1979941"/>
    <lineage>
        <taxon>Eukaryota</taxon>
        <taxon>Metazoa</taxon>
        <taxon>Ecdysozoa</taxon>
        <taxon>Arthropoda</taxon>
        <taxon>Chelicerata</taxon>
        <taxon>Arachnida</taxon>
        <taxon>Acari</taxon>
        <taxon>Acariformes</taxon>
        <taxon>Sarcoptiformes</taxon>
        <taxon>Oribatida</taxon>
        <taxon>Brachypylina</taxon>
        <taxon>Oppioidea</taxon>
        <taxon>Oppiidae</taxon>
        <taxon>Medioppia</taxon>
    </lineage>
</organism>
<dbReference type="Pfam" id="PF01435">
    <property type="entry name" value="Peptidase_M48"/>
    <property type="match status" value="1"/>
</dbReference>
<reference evidence="18" key="1">
    <citation type="submission" date="2020-11" db="EMBL/GenBank/DDBJ databases">
        <authorList>
            <person name="Tran Van P."/>
        </authorList>
    </citation>
    <scope>NUCLEOTIDE SEQUENCE</scope>
</reference>
<dbReference type="EMBL" id="CAJPIZ010058245">
    <property type="protein sequence ID" value="CAG2123462.1"/>
    <property type="molecule type" value="Genomic_DNA"/>
</dbReference>
<evidence type="ECO:0000313" key="19">
    <source>
        <dbReference type="Proteomes" id="UP000759131"/>
    </source>
</evidence>
<evidence type="ECO:0000256" key="4">
    <source>
        <dbReference type="ARBA" id="ARBA00022692"/>
    </source>
</evidence>
<dbReference type="GO" id="GO:0005789">
    <property type="term" value="C:endoplasmic reticulum membrane"/>
    <property type="evidence" value="ECO:0007669"/>
    <property type="project" value="UniProtKB-SubCell"/>
</dbReference>
<evidence type="ECO:0000256" key="13">
    <source>
        <dbReference type="ARBA" id="ARBA00083451"/>
    </source>
</evidence>
<evidence type="ECO:0000256" key="8">
    <source>
        <dbReference type="ARBA" id="ARBA00022833"/>
    </source>
</evidence>
<dbReference type="GO" id="GO:0046872">
    <property type="term" value="F:metal ion binding"/>
    <property type="evidence" value="ECO:0007669"/>
    <property type="project" value="UniProtKB-KW"/>
</dbReference>
<evidence type="ECO:0000256" key="12">
    <source>
        <dbReference type="ARBA" id="ARBA00044456"/>
    </source>
</evidence>
<name>A0A7R9M159_9ACAR</name>
<evidence type="ECO:0000256" key="1">
    <source>
        <dbReference type="ARBA" id="ARBA00004477"/>
    </source>
</evidence>
<evidence type="ECO:0000256" key="6">
    <source>
        <dbReference type="ARBA" id="ARBA00022801"/>
    </source>
</evidence>
<evidence type="ECO:0000256" key="7">
    <source>
        <dbReference type="ARBA" id="ARBA00022824"/>
    </source>
</evidence>
<dbReference type="FunFam" id="3.30.2010.10:FF:000002">
    <property type="entry name" value="CAAX prenyl protease"/>
    <property type="match status" value="1"/>
</dbReference>
<gene>
    <name evidence="18" type="ORF">OSB1V03_LOCUS23407</name>
</gene>
<evidence type="ECO:0000313" key="18">
    <source>
        <dbReference type="EMBL" id="CAD7651526.1"/>
    </source>
</evidence>
<comment type="catalytic activity">
    <reaction evidence="12">
        <text>Hydrolyzes the peptide bond -P2-(S-farnesyl or geranylgeranyl)C-P1'-P2'-P3'-COOH where P1' and P2' are amino acids with aliphatic side chains and P3' is any C-terminal residue.</text>
        <dbReference type="EC" id="3.4.24.84"/>
    </reaction>
</comment>
<keyword evidence="11 15" id="KW-0472">Membrane</keyword>
<dbReference type="InterPro" id="IPR001915">
    <property type="entry name" value="Peptidase_M48"/>
</dbReference>
<dbReference type="AlphaFoldDB" id="A0A7R9M159"/>